<dbReference type="AlphaFoldDB" id="V8PDG2"/>
<evidence type="ECO:0000313" key="2">
    <source>
        <dbReference type="Proteomes" id="UP000018936"/>
    </source>
</evidence>
<dbReference type="EMBL" id="AZIM01000278">
    <property type="protein sequence ID" value="ETE72033.1"/>
    <property type="molecule type" value="Genomic_DNA"/>
</dbReference>
<protein>
    <submittedName>
        <fullName evidence="1">Uncharacterized protein</fullName>
    </submittedName>
</protein>
<gene>
    <name evidence="1" type="ORF">L345_02148</name>
</gene>
<reference evidence="1 2" key="1">
    <citation type="journal article" date="2013" name="Proc. Natl. Acad. Sci. U.S.A.">
        <title>The king cobra genome reveals dynamic gene evolution and adaptation in the snake venom system.</title>
        <authorList>
            <person name="Vonk F.J."/>
            <person name="Casewell N.R."/>
            <person name="Henkel C.V."/>
            <person name="Heimberg A.M."/>
            <person name="Jansen H.J."/>
            <person name="McCleary R.J."/>
            <person name="Kerkkamp H.M."/>
            <person name="Vos R.A."/>
            <person name="Guerreiro I."/>
            <person name="Calvete J.J."/>
            <person name="Wuster W."/>
            <person name="Woods A.E."/>
            <person name="Logan J.M."/>
            <person name="Harrison R.A."/>
            <person name="Castoe T.A."/>
            <person name="de Koning A.P."/>
            <person name="Pollock D.D."/>
            <person name="Yandell M."/>
            <person name="Calderon D."/>
            <person name="Renjifo C."/>
            <person name="Currier R.B."/>
            <person name="Salgado D."/>
            <person name="Pla D."/>
            <person name="Sanz L."/>
            <person name="Hyder A.S."/>
            <person name="Ribeiro J.M."/>
            <person name="Arntzen J.W."/>
            <person name="van den Thillart G.E."/>
            <person name="Boetzer M."/>
            <person name="Pirovano W."/>
            <person name="Dirks R.P."/>
            <person name="Spaink H.P."/>
            <person name="Duboule D."/>
            <person name="McGlinn E."/>
            <person name="Kini R.M."/>
            <person name="Richardson M.K."/>
        </authorList>
    </citation>
    <scope>NUCLEOTIDE SEQUENCE</scope>
    <source>
        <tissue evidence="1">Blood</tissue>
    </source>
</reference>
<organism evidence="1 2">
    <name type="scientific">Ophiophagus hannah</name>
    <name type="common">King cobra</name>
    <name type="synonym">Naja hannah</name>
    <dbReference type="NCBI Taxonomy" id="8665"/>
    <lineage>
        <taxon>Eukaryota</taxon>
        <taxon>Metazoa</taxon>
        <taxon>Chordata</taxon>
        <taxon>Craniata</taxon>
        <taxon>Vertebrata</taxon>
        <taxon>Euteleostomi</taxon>
        <taxon>Lepidosauria</taxon>
        <taxon>Squamata</taxon>
        <taxon>Bifurcata</taxon>
        <taxon>Unidentata</taxon>
        <taxon>Episquamata</taxon>
        <taxon>Toxicofera</taxon>
        <taxon>Serpentes</taxon>
        <taxon>Colubroidea</taxon>
        <taxon>Elapidae</taxon>
        <taxon>Elapinae</taxon>
        <taxon>Ophiophagus</taxon>
    </lineage>
</organism>
<feature type="non-terminal residue" evidence="1">
    <location>
        <position position="1"/>
    </location>
</feature>
<keyword evidence="2" id="KW-1185">Reference proteome</keyword>
<dbReference type="Proteomes" id="UP000018936">
    <property type="component" value="Unassembled WGS sequence"/>
</dbReference>
<evidence type="ECO:0000313" key="1">
    <source>
        <dbReference type="EMBL" id="ETE72033.1"/>
    </source>
</evidence>
<comment type="caution">
    <text evidence="1">The sequence shown here is derived from an EMBL/GenBank/DDBJ whole genome shotgun (WGS) entry which is preliminary data.</text>
</comment>
<sequence>MNLGKPDLSELKGKSEEPGIQKNKIWLWDNRAHVASVSKPWFCTFIRRKSRLILLFWSRKSQPMFVAPTVSSNGQRRSSRWERWSLSRAKRDKVASQPNLPASLRGEGVVIVSQPYMLSESGALSSPQQSSPLQVFPIRNWQKAALAILYDLPLKFYGCSSGRGSRRRFRIIPAKSFSTSQVVFHSLFPMNTFYLFSYQISLLSST</sequence>
<proteinExistence type="predicted"/>
<accession>V8PDG2</accession>
<name>V8PDG2_OPHHA</name>